<proteinExistence type="predicted"/>
<evidence type="ECO:0000313" key="2">
    <source>
        <dbReference type="Proteomes" id="UP000013968"/>
    </source>
</evidence>
<protein>
    <recommendedName>
        <fullName evidence="3">AMP-binding enzyme C-terminal domain-containing protein</fullName>
    </recommendedName>
</protein>
<dbReference type="RefSeq" id="WP_016335816.1">
    <property type="nucleotide sequence ID" value="NC_021252.1"/>
</dbReference>
<dbReference type="EMBL" id="CP003410">
    <property type="protein sequence ID" value="AGM08076.1"/>
    <property type="molecule type" value="Genomic_DNA"/>
</dbReference>
<sequence>MLPRTSSGKWRRGEVRERLFASYEPSTDQADNDLMLAALCEGDAVQQVVLSTELRGRVVTRYAEAKAVLLDSRLRKDPATLSDPALLFDGGRHPEDS</sequence>
<gene>
    <name evidence="1" type="ORF">AORI_5493</name>
</gene>
<dbReference type="KEGG" id="aoi:AORI_5493"/>
<evidence type="ECO:0000313" key="1">
    <source>
        <dbReference type="EMBL" id="AGM08076.1"/>
    </source>
</evidence>
<dbReference type="Proteomes" id="UP000013968">
    <property type="component" value="Chromosome"/>
</dbReference>
<name>R4T6R0_9PSEU</name>
<dbReference type="PATRIC" id="fig|1156913.3.peg.5598"/>
<organism evidence="1 2">
    <name type="scientific">Amycolatopsis keratiniphila</name>
    <dbReference type="NCBI Taxonomy" id="129921"/>
    <lineage>
        <taxon>Bacteria</taxon>
        <taxon>Bacillati</taxon>
        <taxon>Actinomycetota</taxon>
        <taxon>Actinomycetes</taxon>
        <taxon>Pseudonocardiales</taxon>
        <taxon>Pseudonocardiaceae</taxon>
        <taxon>Amycolatopsis</taxon>
        <taxon>Amycolatopsis japonica group</taxon>
    </lineage>
</organism>
<keyword evidence="2" id="KW-1185">Reference proteome</keyword>
<dbReference type="AlphaFoldDB" id="R4T6R0"/>
<evidence type="ECO:0008006" key="3">
    <source>
        <dbReference type="Google" id="ProtNLM"/>
    </source>
</evidence>
<accession>R4T6R0</accession>
<dbReference type="HOGENOM" id="CLU_2340669_0_0_11"/>
<reference evidence="1 2" key="1">
    <citation type="journal article" date="2013" name="BMC Genomics">
        <title>ContigScape: a Cytoscape plugin facilitating microbial genome gap closing.</title>
        <authorList>
            <person name="Tang B."/>
            <person name="Wang Q."/>
            <person name="Yang M."/>
            <person name="Xie F."/>
            <person name="Zhu Y."/>
            <person name="Zhuo Y."/>
            <person name="Wang S."/>
            <person name="Gao H."/>
            <person name="Ding X."/>
            <person name="Zhang L."/>
            <person name="Zhao G."/>
            <person name="Zheng H."/>
        </authorList>
    </citation>
    <scope>NUCLEOTIDE SEQUENCE [LARGE SCALE GENOMIC DNA]</scope>
    <source>
        <strain evidence="1 2">HCCB10007</strain>
    </source>
</reference>